<dbReference type="AlphaFoldDB" id="A0A9D2S9D1"/>
<evidence type="ECO:0000256" key="8">
    <source>
        <dbReference type="SAM" id="Phobius"/>
    </source>
</evidence>
<evidence type="ECO:0000256" key="3">
    <source>
        <dbReference type="ARBA" id="ARBA00022448"/>
    </source>
</evidence>
<feature type="transmembrane region" description="Helical" evidence="8">
    <location>
        <begin position="109"/>
        <end position="131"/>
    </location>
</feature>
<reference evidence="9" key="1">
    <citation type="journal article" date="2021" name="PeerJ">
        <title>Extensive microbial diversity within the chicken gut microbiome revealed by metagenomics and culture.</title>
        <authorList>
            <person name="Gilroy R."/>
            <person name="Ravi A."/>
            <person name="Getino M."/>
            <person name="Pursley I."/>
            <person name="Horton D.L."/>
            <person name="Alikhan N.F."/>
            <person name="Baker D."/>
            <person name="Gharbi K."/>
            <person name="Hall N."/>
            <person name="Watson M."/>
            <person name="Adriaenssens E.M."/>
            <person name="Foster-Nyarko E."/>
            <person name="Jarju S."/>
            <person name="Secka A."/>
            <person name="Antonio M."/>
            <person name="Oren A."/>
            <person name="Chaudhuri R.R."/>
            <person name="La Ragione R."/>
            <person name="Hildebrand F."/>
            <person name="Pallen M.J."/>
        </authorList>
    </citation>
    <scope>NUCLEOTIDE SEQUENCE</scope>
    <source>
        <strain evidence="9">CHK188-16595</strain>
    </source>
</reference>
<evidence type="ECO:0000256" key="4">
    <source>
        <dbReference type="ARBA" id="ARBA00022692"/>
    </source>
</evidence>
<accession>A0A9D2S9D1</accession>
<evidence type="ECO:0000256" key="6">
    <source>
        <dbReference type="ARBA" id="ARBA00023136"/>
    </source>
</evidence>
<feature type="transmembrane region" description="Helical" evidence="8">
    <location>
        <begin position="240"/>
        <end position="258"/>
    </location>
</feature>
<dbReference type="NCBIfam" id="TIGR00801">
    <property type="entry name" value="ncs2"/>
    <property type="match status" value="1"/>
</dbReference>
<feature type="transmembrane region" description="Helical" evidence="8">
    <location>
        <begin position="28"/>
        <end position="46"/>
    </location>
</feature>
<feature type="transmembrane region" description="Helical" evidence="8">
    <location>
        <begin position="191"/>
        <end position="211"/>
    </location>
</feature>
<sequence length="482" mass="50386">MAKKDKRKQSMLGEQGIYDARTLGRPKMLVLGFQHTFAMFGATVLVPLLTGLNMQTTLLMAGLGTLFFHLVTKFKVPAFLGSSFAFLGGYAAVAPLLADGSPNTEMLPYANLGVVFAGLVYLVLAALFAIFPVEKVMRFFPPVVTGPIIIAIGLSLAGSAVDNCKQNWLLAIVALAVIIICNIWGRGMLKIIPILVGIIVSYIVAVCIGAVDFQPIIEADWIGLPITKEGMVFGNITDKGQAISAIIAIMPISFATMMEHIGDISAISATTGRNFLADPGLKRTLVGDGLATSISALFGGPANTTYGENTGVLALTKVYDPRVVRIAAVVAVLLSFSPKFAAVINTIPAAIIGGISFVLYGMISGIGVRNVVENKVDLTKSRNLIIVAVILVTALGIDSLDFTIGEFNISLTALAVAAIAGIVLNAILPGNDYVFNANPSTAAEAVSCAPDCTAANVSAQETVSENTAAAAENETSSDNETK</sequence>
<keyword evidence="4 8" id="KW-0812">Transmembrane</keyword>
<dbReference type="PANTHER" id="PTHR42810:SF2">
    <property type="entry name" value="PURINE PERMEASE C1399.01C-RELATED"/>
    <property type="match status" value="1"/>
</dbReference>
<dbReference type="InterPro" id="IPR006043">
    <property type="entry name" value="NCS2"/>
</dbReference>
<dbReference type="GO" id="GO:0042907">
    <property type="term" value="F:xanthine transmembrane transporter activity"/>
    <property type="evidence" value="ECO:0007669"/>
    <property type="project" value="TreeGrafter"/>
</dbReference>
<evidence type="ECO:0000256" key="2">
    <source>
        <dbReference type="ARBA" id="ARBA00008821"/>
    </source>
</evidence>
<dbReference type="Proteomes" id="UP000823877">
    <property type="component" value="Unassembled WGS sequence"/>
</dbReference>
<proteinExistence type="inferred from homology"/>
<feature type="transmembrane region" description="Helical" evidence="8">
    <location>
        <begin position="323"/>
        <end position="344"/>
    </location>
</feature>
<dbReference type="GO" id="GO:0005886">
    <property type="term" value="C:plasma membrane"/>
    <property type="evidence" value="ECO:0007669"/>
    <property type="project" value="UniProtKB-ARBA"/>
</dbReference>
<comment type="similarity">
    <text evidence="2">Belongs to the nucleobase:cation symporter-2 (NCS2) (TC 2.A.40) family.</text>
</comment>
<feature type="transmembrane region" description="Helical" evidence="8">
    <location>
        <begin position="52"/>
        <end position="71"/>
    </location>
</feature>
<feature type="transmembrane region" description="Helical" evidence="8">
    <location>
        <begin position="384"/>
        <end position="403"/>
    </location>
</feature>
<feature type="transmembrane region" description="Helical" evidence="8">
    <location>
        <begin position="143"/>
        <end position="161"/>
    </location>
</feature>
<protein>
    <submittedName>
        <fullName evidence="9">Uracil-xanthine permease family protein</fullName>
    </submittedName>
</protein>
<feature type="transmembrane region" description="Helical" evidence="8">
    <location>
        <begin position="409"/>
        <end position="428"/>
    </location>
</feature>
<feature type="transmembrane region" description="Helical" evidence="8">
    <location>
        <begin position="350"/>
        <end position="372"/>
    </location>
</feature>
<evidence type="ECO:0000313" key="9">
    <source>
        <dbReference type="EMBL" id="HJB74325.1"/>
    </source>
</evidence>
<reference evidence="9" key="2">
    <citation type="submission" date="2021-04" db="EMBL/GenBank/DDBJ databases">
        <authorList>
            <person name="Gilroy R."/>
        </authorList>
    </citation>
    <scope>NUCLEOTIDE SEQUENCE</scope>
    <source>
        <strain evidence="9">CHK188-16595</strain>
    </source>
</reference>
<dbReference type="InterPro" id="IPR006042">
    <property type="entry name" value="Xan_ur_permease"/>
</dbReference>
<organism evidence="9 10">
    <name type="scientific">Candidatus Eubacterium faecale</name>
    <dbReference type="NCBI Taxonomy" id="2838568"/>
    <lineage>
        <taxon>Bacteria</taxon>
        <taxon>Bacillati</taxon>
        <taxon>Bacillota</taxon>
        <taxon>Clostridia</taxon>
        <taxon>Eubacteriales</taxon>
        <taxon>Eubacteriaceae</taxon>
        <taxon>Eubacterium</taxon>
    </lineage>
</organism>
<name>A0A9D2S9D1_9FIRM</name>
<dbReference type="PANTHER" id="PTHR42810">
    <property type="entry name" value="PURINE PERMEASE C1399.01C-RELATED"/>
    <property type="match status" value="1"/>
</dbReference>
<dbReference type="Pfam" id="PF00860">
    <property type="entry name" value="Xan_ur_permease"/>
    <property type="match status" value="1"/>
</dbReference>
<evidence type="ECO:0000256" key="1">
    <source>
        <dbReference type="ARBA" id="ARBA00004141"/>
    </source>
</evidence>
<feature type="transmembrane region" description="Helical" evidence="8">
    <location>
        <begin position="167"/>
        <end position="184"/>
    </location>
</feature>
<dbReference type="EMBL" id="DWXN01000002">
    <property type="protein sequence ID" value="HJB74325.1"/>
    <property type="molecule type" value="Genomic_DNA"/>
</dbReference>
<comment type="caution">
    <text evidence="9">The sequence shown here is derived from an EMBL/GenBank/DDBJ whole genome shotgun (WGS) entry which is preliminary data.</text>
</comment>
<gene>
    <name evidence="9" type="ORF">IAA37_01465</name>
</gene>
<feature type="transmembrane region" description="Helical" evidence="8">
    <location>
        <begin position="78"/>
        <end position="97"/>
    </location>
</feature>
<keyword evidence="3" id="KW-0813">Transport</keyword>
<keyword evidence="6 8" id="KW-0472">Membrane</keyword>
<keyword evidence="5 8" id="KW-1133">Transmembrane helix</keyword>
<comment type="subcellular location">
    <subcellularLocation>
        <location evidence="1">Membrane</location>
        <topology evidence="1">Multi-pass membrane protein</topology>
    </subcellularLocation>
</comment>
<evidence type="ECO:0000256" key="7">
    <source>
        <dbReference type="SAM" id="MobiDB-lite"/>
    </source>
</evidence>
<evidence type="ECO:0000256" key="5">
    <source>
        <dbReference type="ARBA" id="ARBA00022989"/>
    </source>
</evidence>
<evidence type="ECO:0000313" key="10">
    <source>
        <dbReference type="Proteomes" id="UP000823877"/>
    </source>
</evidence>
<feature type="region of interest" description="Disordered" evidence="7">
    <location>
        <begin position="463"/>
        <end position="482"/>
    </location>
</feature>